<evidence type="ECO:0000313" key="4">
    <source>
        <dbReference type="EMBL" id="MBK6267126.1"/>
    </source>
</evidence>
<dbReference type="InterPro" id="IPR050991">
    <property type="entry name" value="ECM_Regulatory_Proteins"/>
</dbReference>
<dbReference type="InterPro" id="IPR036116">
    <property type="entry name" value="FN3_sf"/>
</dbReference>
<name>A0A934X283_9BACT</name>
<gene>
    <name evidence="4" type="ORF">JKA74_18930</name>
</gene>
<dbReference type="PROSITE" id="PS50853">
    <property type="entry name" value="FN3"/>
    <property type="match status" value="1"/>
</dbReference>
<dbReference type="SUPFAM" id="SSF49265">
    <property type="entry name" value="Fibronectin type III"/>
    <property type="match status" value="4"/>
</dbReference>
<evidence type="ECO:0000256" key="2">
    <source>
        <dbReference type="SAM" id="SignalP"/>
    </source>
</evidence>
<accession>A0A934X283</accession>
<dbReference type="Proteomes" id="UP000611723">
    <property type="component" value="Unassembled WGS sequence"/>
</dbReference>
<organism evidence="4 5">
    <name type="scientific">Marivirga aurantiaca</name>
    <dbReference type="NCBI Taxonomy" id="2802615"/>
    <lineage>
        <taxon>Bacteria</taxon>
        <taxon>Pseudomonadati</taxon>
        <taxon>Bacteroidota</taxon>
        <taxon>Cytophagia</taxon>
        <taxon>Cytophagales</taxon>
        <taxon>Marivirgaceae</taxon>
        <taxon>Marivirga</taxon>
    </lineage>
</organism>
<dbReference type="Pfam" id="PF18962">
    <property type="entry name" value="Por_Secre_tail"/>
    <property type="match status" value="1"/>
</dbReference>
<dbReference type="Pfam" id="PF00041">
    <property type="entry name" value="fn3"/>
    <property type="match status" value="2"/>
</dbReference>
<dbReference type="InterPro" id="IPR013783">
    <property type="entry name" value="Ig-like_fold"/>
</dbReference>
<dbReference type="InterPro" id="IPR003961">
    <property type="entry name" value="FN3_dom"/>
</dbReference>
<evidence type="ECO:0000313" key="5">
    <source>
        <dbReference type="Proteomes" id="UP000611723"/>
    </source>
</evidence>
<evidence type="ECO:0000256" key="1">
    <source>
        <dbReference type="ARBA" id="ARBA00022737"/>
    </source>
</evidence>
<keyword evidence="5" id="KW-1185">Reference proteome</keyword>
<dbReference type="Gene3D" id="2.60.40.10">
    <property type="entry name" value="Immunoglobulins"/>
    <property type="match status" value="6"/>
</dbReference>
<dbReference type="SMART" id="SM00060">
    <property type="entry name" value="FN3"/>
    <property type="match status" value="8"/>
</dbReference>
<dbReference type="PANTHER" id="PTHR46708">
    <property type="entry name" value="TENASCIN"/>
    <property type="match status" value="1"/>
</dbReference>
<proteinExistence type="predicted"/>
<evidence type="ECO:0000259" key="3">
    <source>
        <dbReference type="PROSITE" id="PS50853"/>
    </source>
</evidence>
<protein>
    <submittedName>
        <fullName evidence="4">Fibronectin type III domain-containing protein</fullName>
    </submittedName>
</protein>
<dbReference type="EMBL" id="JAEQBW010000014">
    <property type="protein sequence ID" value="MBK6267126.1"/>
    <property type="molecule type" value="Genomic_DNA"/>
</dbReference>
<dbReference type="NCBIfam" id="TIGR04183">
    <property type="entry name" value="Por_Secre_tail"/>
    <property type="match status" value="1"/>
</dbReference>
<feature type="signal peptide" evidence="2">
    <location>
        <begin position="1"/>
        <end position="23"/>
    </location>
</feature>
<feature type="domain" description="Fibronectin type-III" evidence="3">
    <location>
        <begin position="131"/>
        <end position="235"/>
    </location>
</feature>
<keyword evidence="1" id="KW-0677">Repeat</keyword>
<dbReference type="CDD" id="cd00063">
    <property type="entry name" value="FN3"/>
    <property type="match status" value="1"/>
</dbReference>
<comment type="caution">
    <text evidence="4">The sequence shown here is derived from an EMBL/GenBank/DDBJ whole genome shotgun (WGS) entry which is preliminary data.</text>
</comment>
<feature type="chain" id="PRO_5037670277" evidence="2">
    <location>
        <begin position="24"/>
        <end position="3645"/>
    </location>
</feature>
<dbReference type="PANTHER" id="PTHR46708:SF2">
    <property type="entry name" value="FIBRONECTIN TYPE-III DOMAIN-CONTAINING PROTEIN"/>
    <property type="match status" value="1"/>
</dbReference>
<keyword evidence="2" id="KW-0732">Signal</keyword>
<reference evidence="4" key="1">
    <citation type="submission" date="2021-01" db="EMBL/GenBank/DDBJ databases">
        <title>Marivirga aurantiaca sp. nov., isolated from intertidal surface sediments.</title>
        <authorList>
            <person name="Zhang M."/>
        </authorList>
    </citation>
    <scope>NUCLEOTIDE SEQUENCE</scope>
    <source>
        <strain evidence="4">S37H4</strain>
    </source>
</reference>
<sequence length="3645" mass="386923">MRFYLKYIILFAVGLLANEKVLAQLAVTTGSATDISTSTATLNGDVTVDGTNSTNYYFEYGTSPTLTVPLPSTTTPVNTLSNTTASSPVSSLSPATNYFFRLRAEEEFPEDGIADGDIVDFWTYSNVTSTAVASFQRQAATTTSITLEWTAQATDIAGYLIVYTTGGTAPDETDLEQGIAPSALSYTNKVIIADASATSTTITGLSANSQYSFRIIPYNVGSDPATTNYKLTGNSTLSAYTLAVVTSDAIANFDVATKGTTNIELEWTAETTDNDGYLILWATGSTAPDPATEVELGIPPASQAFSNKIVKTGSSSTSQDITTGLVAGTEYSFVIIPYNEGADPSTTNYNVTANSEVSTFTLAEVPSDNASSPVFISSTSTSITIEFAKSDGAIKADGYFITYRSGTSAPGNPGAIDGTDGSSELAEADVDGTFTLFSTFATISATITGLTPKTEYSFRIIAFSSDATNNPSSFNFKTNGITFQNNNNFTLATEPASAVSNFAKTSATETAINFSFDGYTFADNGGFVLYYQSGSTVPDLNALEDGFEPPNQAGLTLDYGLQVTDDATTISTDGNINPGSEYSVIIVPYNYDGSNVETFNYRKSDAVSLSSVWSLSVAASGGAVANAGYTVDNATSNSLDVTYTAVTNADGYLILYSAGNSTFDISDVIDGQSPAQIESALPGGVDLVDNGAALTETIGGLDGDTEYAFYVIPYTYTDDGGPVSETYNYNTASPVLKSGTTLCSTGPSVGSASIGNDAGSLTSTSIKTDLSNVPVDAENLIVARLAADALVAPNDGDTYTANAVFGSGTQTGTGNDVVLAGTGTSVTTTSLSPFTEYAFDYYVYNPNGHCYSFVETIVVTTNCEPATDIVTAASVTNVNTNDVSLSWSITGAGNNVLVVARLTETTSAVAPATGTDYIEDAVYGDGETTGTGNFTVYDGSGTSVNVTNLDALTDYSFDIYEYNPDGFCYNTAPVTVEATTICVSPSTQADFDTFTPGTDQTATTATISWPTVASADRYLILAKEAGTVAFTPSNGSNYEAEDDLDFLLATDKGGGDKVIYAGSHPASAVTITNLLPSTEYNFVIYAYNSLNDCYSFDTPGSLVLTTNTPSANNTLSIVSEAATINSVSNDVSNSFVTALSFDMTDGGVDNANTKMTGFTINAGTGDYFAGNTIHWSDVIASAQFVNTTSNKTIAGSISGTGNTISVSIGPSENNNSTHFGFIGDGETINMELQIKLRDDISGISVDNKNFSFELDPSDITYASNSSTFSVAPGSIITSDPANNEVVVEASKFTFTTQPPASINAGTDMIPVPVFEARDANDNIDLDFSSAFVVSNAGGISMSNAPTTGFTNGVHTFPVNFNYQGSGNGTITITSGAISGSSNTVTVVPTATFAELTTGLNAGTLQSGTTNQAVLGFSIAVLGSSSVDQLVVGIDEPLTSKISNVRLVRSVNNQYDGIASETLITSTITVDNGGGTITISDISEAFSSETKNYFLIADVDNAVNEFTTNPLTFSLGQTGISFTSTVNKGTLNASKTYDFEDIIKPSITTISATPDIISDSEVGSMAIAFTLNFNEEMDPATNPAITFPTIGEVPGSSLVYDAGNSGWSSGNTVFTAVYSLVDNGIDMEDIDVRVSGAVDKSGNVQNIYDESDVFSIDTENPTVGIVLNSSLLTIADETLTLTATFSEAMSTGVTPSFTVNGSSNINTNGAGVWSAGNTVYTQSFIHDLSEEELTNVNITVSAAQDVNGNISVSENSANFAVDTQKPRITEITSSSSNGLYKPGDVINISVAFDEDIAVTGTPFLSLNTGGSGTATFQSVAGNIAIFSYAVGSVGSGQNTLDLDVAGISLDGGTIKDLNENDAELTLPLSPDRLQDNAAIVIDTDPATITNVTATTANGFYNASETINITVTFDEPVTVTGIPVLALNSGGSATYLSGSTTSTLTFEYTVQAGHNAADLNYTATTSLTISGASIKDNAEINATLTLPATGAANSLGGNKNITIDTVDPILSGAPFSPETESLNVSQTFAFTISLNEAVSGAGTNNIRIKELETGDLVTTLDGSSAFLNNTNSTLNFINLDGHIEDSTAYFFEFDAGAIVDRAGNPYAGFSGSSDWNFTSAGPARISTFSTGACVGEEFTIGGKYFTGVTQIVTGNNGDSTYYNIAGSDFDILDDENISFNVKIETYSGKIVLKKNVGQSGNTREFISISSDDIIVGPSSAQFEIVNNEFVCDVSTGGSQDKAELRINVVGGSGVFKIVYNNGVEDVEIAEYTNGSDFLVNPPQVGINEYTLVSVTDTDPNLLTCSAPNLGTSVNVEEFERAVVEAGGGSTDPELNIGLIQICAADTEIVDFSNPTIVGTVASITGSETSGTWTIVGGNASSGGFNASKTLKTTTNIQPTYYISLDDAIRGYVILQLTSDDPGGNNPCTAASDRVVIRFVNSLQANPAESSVSICKTFENTEELAITQLDAVLADGTTDIEWSRDDLYSEEDGSYDNTWGFADTEDAGTFTLTTTNPEAFYKASPMELANNFARLQLLATDGFCGVAGDPVNMEITINDVPAPVKSTLANVNPQDVCSGAENIIFKMNSSSSNAKFIWELSNSGVGSVTESDISSISSPTVEDGIYLSTIEIDFREVSEFTSDTLVVREIRNGCISEPDTFFISISPTPQAEILTGPSASINNTTTKLLLTGQGGFVSSLEVGGVFEGKGVFQGSNGDFFLNTTELLPTDITNPEDNYTLTYTYTTELGCSASTSIEYDVFNADNIFPELLAQYCELDTLIEITVNNIILPDDFIVTDIFGPGITNFEVEEIRTDTSYNIYKALFNPKAALDLGENLTLTNVSIGYATRDTINDITNEEAGLQGVTVYALPETSPTGLSSSYCATDGDAQLSKGISNPNSEFSYSIITEGLPHNLLQLNPGNGNYVFSPSVLYDSLFDNNINSVEIELLYTYKDLNGCTNYQTLSTVVNRQPAQPTFDNTNFCILNGVIAEAVVNNPTASSGEVLWFANENLVGEPLASGNSYIPSATVVQNNTTELFVVRSAENCISEVTTITFRRQTDPSFSWDKSVNNEEGITFTGVNTQADISFVNWTIKRKDNATILVDSTIESSNLTFNQDFNIYGAGVYEVTFEIESQFGCVTSKTNDVTVLLEAPKATTYIYDFNETNNNWITSGENSSWELAEPEIGFDNESAFWVTNATGNYNPNEDSYVYSPEIDLTDVDKPVVSFDLWLNTVSSDGLVIEYSTDEFKVEDAEKTWTKLGKEGSGLNWYNTNNLSSIAFFEGWSGIFNLDNSSIKLNSKHILDPVLKDNESNKVIFRFHFKSINSSPTDGVAFDNFHIESLNRTLLVEYFGDFATPDVDNAEMESLNKQFEESQNMAWINYRVNETDPLYGEVASAISTRAFYYSAFEAENNFALDGVYSSQARFSDSRSDFDRRALIPSIFGLALNVAEENGSLKITADVSLIDDNTIPDNMRLMVAVLNREVDNKYFNVLQAFLPNAQGVPIINTGSYEFTYNPTTELGASKLMVVAFLQKIDDDGDKMIYQSAFNNDVPDLNFSITAINESVLNRVRLFPNPADDKVTINVGFHTNDLRIRLIDIAGKLVEEFSLKSTEVSKEIETSYLRAGMYTLMISDQQGNNKAMKVAIRH</sequence>
<dbReference type="RefSeq" id="WP_201432816.1">
    <property type="nucleotide sequence ID" value="NZ_JAEQBW010000014.1"/>
</dbReference>
<dbReference type="InterPro" id="IPR026444">
    <property type="entry name" value="Secre_tail"/>
</dbReference>